<reference evidence="6" key="1">
    <citation type="submission" date="2016-06" db="UniProtKB">
        <authorList>
            <consortium name="WormBaseParasite"/>
        </authorList>
    </citation>
    <scope>IDENTIFICATION</scope>
</reference>
<dbReference type="EMBL" id="UYWY01022139">
    <property type="protein sequence ID" value="VDM45555.1"/>
    <property type="molecule type" value="Genomic_DNA"/>
</dbReference>
<dbReference type="PANTHER" id="PTHR13245:SF14">
    <property type="entry name" value="RRP15-LIKE PROTEIN"/>
    <property type="match status" value="1"/>
</dbReference>
<dbReference type="WBParaSite" id="TCNE_0001423401-mRNA-1">
    <property type="protein sequence ID" value="TCNE_0001423401-mRNA-1"/>
    <property type="gene ID" value="TCNE_0001423401"/>
</dbReference>
<name>A0A183V0G4_TOXCA</name>
<feature type="region of interest" description="Disordered" evidence="3">
    <location>
        <begin position="1"/>
        <end position="86"/>
    </location>
</feature>
<evidence type="ECO:0000313" key="6">
    <source>
        <dbReference type="WBParaSite" id="TCNE_0001423401-mRNA-1"/>
    </source>
</evidence>
<dbReference type="GO" id="GO:0000460">
    <property type="term" value="P:maturation of 5.8S rRNA"/>
    <property type="evidence" value="ECO:0007669"/>
    <property type="project" value="TreeGrafter"/>
</dbReference>
<evidence type="ECO:0000313" key="4">
    <source>
        <dbReference type="EMBL" id="VDM45555.1"/>
    </source>
</evidence>
<dbReference type="GO" id="GO:0030687">
    <property type="term" value="C:preribosome, large subunit precursor"/>
    <property type="evidence" value="ECO:0007669"/>
    <property type="project" value="TreeGrafter"/>
</dbReference>
<feature type="compositionally biased region" description="Low complexity" evidence="3">
    <location>
        <begin position="31"/>
        <end position="42"/>
    </location>
</feature>
<proteinExistence type="inferred from homology"/>
<sequence>MEPERRGMVGGRDRLEIKEGSSSSSEDDVLSESSEASSSHGSPQTKQKLEVDVGATVEFSSENDQKEEELKKKNTRLTKRERSAKMLARRELDRMCMVKPDIVRDREKERALLHTATKGVVHLFNAVAERQKELDAKLAAKGKGVKRLSTEELGSAAFKKKLAQKLAVKDECETKQESSDEDVEAEFVSNEHSLMMDTSEIKTEPESDGE</sequence>
<comment type="similarity">
    <text evidence="1">Belongs to the RRP15 family.</text>
</comment>
<dbReference type="PANTHER" id="PTHR13245">
    <property type="entry name" value="RRP15-LIKE PROTEIN"/>
    <property type="match status" value="1"/>
</dbReference>
<dbReference type="Proteomes" id="UP000050794">
    <property type="component" value="Unassembled WGS sequence"/>
</dbReference>
<evidence type="ECO:0000256" key="2">
    <source>
        <dbReference type="ARBA" id="ARBA00017475"/>
    </source>
</evidence>
<organism evidence="5 6">
    <name type="scientific">Toxocara canis</name>
    <name type="common">Canine roundworm</name>
    <dbReference type="NCBI Taxonomy" id="6265"/>
    <lineage>
        <taxon>Eukaryota</taxon>
        <taxon>Metazoa</taxon>
        <taxon>Ecdysozoa</taxon>
        <taxon>Nematoda</taxon>
        <taxon>Chromadorea</taxon>
        <taxon>Rhabditida</taxon>
        <taxon>Spirurina</taxon>
        <taxon>Ascaridomorpha</taxon>
        <taxon>Ascaridoidea</taxon>
        <taxon>Toxocaridae</taxon>
        <taxon>Toxocara</taxon>
    </lineage>
</organism>
<reference evidence="4 5" key="2">
    <citation type="submission" date="2018-11" db="EMBL/GenBank/DDBJ databases">
        <authorList>
            <consortium name="Pathogen Informatics"/>
        </authorList>
    </citation>
    <scope>NUCLEOTIDE SEQUENCE [LARGE SCALE GENOMIC DNA]</scope>
</reference>
<feature type="region of interest" description="Disordered" evidence="3">
    <location>
        <begin position="172"/>
        <end position="210"/>
    </location>
</feature>
<evidence type="ECO:0000256" key="1">
    <source>
        <dbReference type="ARBA" id="ARBA00007462"/>
    </source>
</evidence>
<feature type="compositionally biased region" description="Basic and acidic residues" evidence="3">
    <location>
        <begin position="1"/>
        <end position="19"/>
    </location>
</feature>
<evidence type="ECO:0000313" key="5">
    <source>
        <dbReference type="Proteomes" id="UP000050794"/>
    </source>
</evidence>
<keyword evidence="5" id="KW-1185">Reference proteome</keyword>
<feature type="compositionally biased region" description="Basic and acidic residues" evidence="3">
    <location>
        <begin position="68"/>
        <end position="86"/>
    </location>
</feature>
<dbReference type="InterPro" id="IPR012459">
    <property type="entry name" value="Rrp15"/>
</dbReference>
<accession>A0A183V0G4</accession>
<evidence type="ECO:0000256" key="3">
    <source>
        <dbReference type="SAM" id="MobiDB-lite"/>
    </source>
</evidence>
<gene>
    <name evidence="4" type="ORF">TCNE_LOCUS14234</name>
</gene>
<feature type="compositionally biased region" description="Basic and acidic residues" evidence="3">
    <location>
        <begin position="199"/>
        <end position="210"/>
    </location>
</feature>
<dbReference type="Pfam" id="PF07890">
    <property type="entry name" value="Rrp15p"/>
    <property type="match status" value="1"/>
</dbReference>
<dbReference type="AlphaFoldDB" id="A0A183V0G4"/>
<protein>
    <recommendedName>
        <fullName evidence="2">RRP15-like protein</fullName>
    </recommendedName>
</protein>
<dbReference type="GO" id="GO:0000470">
    <property type="term" value="P:maturation of LSU-rRNA"/>
    <property type="evidence" value="ECO:0007669"/>
    <property type="project" value="TreeGrafter"/>
</dbReference>